<feature type="region of interest" description="Disordered" evidence="1">
    <location>
        <begin position="93"/>
        <end position="121"/>
    </location>
</feature>
<protein>
    <submittedName>
        <fullName evidence="2">Uncharacterized protein</fullName>
    </submittedName>
</protein>
<feature type="region of interest" description="Disordered" evidence="1">
    <location>
        <begin position="1"/>
        <end position="67"/>
    </location>
</feature>
<dbReference type="AlphaFoldDB" id="A0A0L9TII8"/>
<evidence type="ECO:0000256" key="1">
    <source>
        <dbReference type="SAM" id="MobiDB-lite"/>
    </source>
</evidence>
<dbReference type="EMBL" id="KQ258712">
    <property type="protein sequence ID" value="KOM30428.1"/>
    <property type="molecule type" value="Genomic_DNA"/>
</dbReference>
<dbReference type="Proteomes" id="UP000053144">
    <property type="component" value="Unassembled WGS sequence"/>
</dbReference>
<sequence length="171" mass="19005">MGDLRIWTVPSSDGQPRRFREPLLSHAPPRSASFRPVPHCRRPPSEFRPMTSRSEVSPRATANPVGVKTRLLSTRLYTPPSFSQSRVRIYHAPPSRRRSSQFQPLSSGSGPSLQARPNPSGRRLSLVRTVCRCLHRLSLSDTVLPLSDGVCCCLGTVCRCRCPSVVCFQPV</sequence>
<name>A0A0L9TII8_PHAAN</name>
<evidence type="ECO:0000313" key="3">
    <source>
        <dbReference type="Proteomes" id="UP000053144"/>
    </source>
</evidence>
<proteinExistence type="predicted"/>
<accession>A0A0L9TII8</accession>
<gene>
    <name evidence="2" type="ORF">LR48_Vigan1529s000600</name>
</gene>
<evidence type="ECO:0000313" key="2">
    <source>
        <dbReference type="EMBL" id="KOM30428.1"/>
    </source>
</evidence>
<reference evidence="3" key="1">
    <citation type="journal article" date="2015" name="Proc. Natl. Acad. Sci. U.S.A.">
        <title>Genome sequencing of adzuki bean (Vigna angularis) provides insight into high starch and low fat accumulation and domestication.</title>
        <authorList>
            <person name="Yang K."/>
            <person name="Tian Z."/>
            <person name="Chen C."/>
            <person name="Luo L."/>
            <person name="Zhao B."/>
            <person name="Wang Z."/>
            <person name="Yu L."/>
            <person name="Li Y."/>
            <person name="Sun Y."/>
            <person name="Li W."/>
            <person name="Chen Y."/>
            <person name="Li Y."/>
            <person name="Zhang Y."/>
            <person name="Ai D."/>
            <person name="Zhao J."/>
            <person name="Shang C."/>
            <person name="Ma Y."/>
            <person name="Wu B."/>
            <person name="Wang M."/>
            <person name="Gao L."/>
            <person name="Sun D."/>
            <person name="Zhang P."/>
            <person name="Guo F."/>
            <person name="Wang W."/>
            <person name="Li Y."/>
            <person name="Wang J."/>
            <person name="Varshney R.K."/>
            <person name="Wang J."/>
            <person name="Ling H.Q."/>
            <person name="Wan P."/>
        </authorList>
    </citation>
    <scope>NUCLEOTIDE SEQUENCE</scope>
    <source>
        <strain evidence="3">cv. Jingnong 6</strain>
    </source>
</reference>
<feature type="compositionally biased region" description="Polar residues" evidence="1">
    <location>
        <begin position="100"/>
        <end position="117"/>
    </location>
</feature>
<organism evidence="2 3">
    <name type="scientific">Phaseolus angularis</name>
    <name type="common">Azuki bean</name>
    <name type="synonym">Vigna angularis</name>
    <dbReference type="NCBI Taxonomy" id="3914"/>
    <lineage>
        <taxon>Eukaryota</taxon>
        <taxon>Viridiplantae</taxon>
        <taxon>Streptophyta</taxon>
        <taxon>Embryophyta</taxon>
        <taxon>Tracheophyta</taxon>
        <taxon>Spermatophyta</taxon>
        <taxon>Magnoliopsida</taxon>
        <taxon>eudicotyledons</taxon>
        <taxon>Gunneridae</taxon>
        <taxon>Pentapetalae</taxon>
        <taxon>rosids</taxon>
        <taxon>fabids</taxon>
        <taxon>Fabales</taxon>
        <taxon>Fabaceae</taxon>
        <taxon>Papilionoideae</taxon>
        <taxon>50 kb inversion clade</taxon>
        <taxon>NPAAA clade</taxon>
        <taxon>indigoferoid/millettioid clade</taxon>
        <taxon>Phaseoleae</taxon>
        <taxon>Vigna</taxon>
    </lineage>
</organism>
<dbReference type="Gramene" id="KOM30428">
    <property type="protein sequence ID" value="KOM30428"/>
    <property type="gene ID" value="LR48_Vigan1529s000600"/>
</dbReference>